<dbReference type="EC" id="3.1.3.1" evidence="3 16"/>
<feature type="binding site" evidence="14">
    <location>
        <position position="98"/>
    </location>
    <ligand>
        <name>Zn(2+)</name>
        <dbReference type="ChEBI" id="CHEBI:29105"/>
        <label>2</label>
    </ligand>
</feature>
<dbReference type="InterPro" id="IPR001952">
    <property type="entry name" value="Alkaline_phosphatase"/>
</dbReference>
<evidence type="ECO:0000313" key="17">
    <source>
        <dbReference type="EMBL" id="SOQ42593.1"/>
    </source>
</evidence>
<dbReference type="EMBL" id="ODYU01003612">
    <property type="protein sequence ID" value="SOQ42593.1"/>
    <property type="molecule type" value="Genomic_DNA"/>
</dbReference>
<feature type="binding site" evidence="14">
    <location>
        <position position="435"/>
    </location>
    <ligand>
        <name>Zn(2+)</name>
        <dbReference type="ChEBI" id="CHEBI:29105"/>
        <label>2</label>
    </ligand>
</feature>
<evidence type="ECO:0000256" key="12">
    <source>
        <dbReference type="ARBA" id="ARBA00023288"/>
    </source>
</evidence>
<keyword evidence="6 14" id="KW-0479">Metal-binding</keyword>
<dbReference type="PRINTS" id="PR00113">
    <property type="entry name" value="ALKPHPHTASE"/>
</dbReference>
<evidence type="ECO:0000256" key="14">
    <source>
        <dbReference type="PIRSR" id="PIRSR601952-2"/>
    </source>
</evidence>
<dbReference type="InterPro" id="IPR018299">
    <property type="entry name" value="Alkaline_phosphatase_AS"/>
</dbReference>
<dbReference type="InterPro" id="IPR017850">
    <property type="entry name" value="Alkaline_phosphatase_core_sf"/>
</dbReference>
<dbReference type="Gene3D" id="3.40.720.10">
    <property type="entry name" value="Alkaline Phosphatase, subunit A"/>
    <property type="match status" value="1"/>
</dbReference>
<keyword evidence="8 14" id="KW-0862">Zinc</keyword>
<evidence type="ECO:0000256" key="3">
    <source>
        <dbReference type="ARBA" id="ARBA00012647"/>
    </source>
</evidence>
<gene>
    <name evidence="17" type="ORF">SFRICE_011167</name>
</gene>
<dbReference type="AlphaFoldDB" id="A0A2H1VP42"/>
<dbReference type="SUPFAM" id="SSF53649">
    <property type="entry name" value="Alkaline phosphatase-like"/>
    <property type="match status" value="1"/>
</dbReference>
<dbReference type="GO" id="GO:0004035">
    <property type="term" value="F:alkaline phosphatase activity"/>
    <property type="evidence" value="ECO:0007669"/>
    <property type="project" value="UniProtKB-EC"/>
</dbReference>
<feature type="binding site" evidence="14">
    <location>
        <position position="398"/>
    </location>
    <ligand>
        <name>Zn(2+)</name>
        <dbReference type="ChEBI" id="CHEBI:29105"/>
        <label>2</label>
    </ligand>
</feature>
<comment type="cofactor">
    <cofactor evidence="14">
        <name>Zn(2+)</name>
        <dbReference type="ChEBI" id="CHEBI:29105"/>
    </cofactor>
    <text evidence="14">Binds 2 Zn(2+) ions.</text>
</comment>
<feature type="binding site" evidence="14">
    <location>
        <position position="512"/>
    </location>
    <ligand>
        <name>Zn(2+)</name>
        <dbReference type="ChEBI" id="CHEBI:29105"/>
        <label>2</label>
    </ligand>
</feature>
<evidence type="ECO:0000256" key="6">
    <source>
        <dbReference type="ARBA" id="ARBA00022723"/>
    </source>
</evidence>
<reference evidence="17" key="1">
    <citation type="submission" date="2016-07" db="EMBL/GenBank/DDBJ databases">
        <authorList>
            <person name="Bretaudeau A."/>
        </authorList>
    </citation>
    <scope>NUCLEOTIDE SEQUENCE</scope>
    <source>
        <strain evidence="17">Rice</strain>
        <tissue evidence="17">Whole body</tissue>
    </source>
</reference>
<feature type="binding site" evidence="14">
    <location>
        <position position="436"/>
    </location>
    <ligand>
        <name>Zn(2+)</name>
        <dbReference type="ChEBI" id="CHEBI:29105"/>
        <label>2</label>
    </ligand>
</feature>
<feature type="binding site" evidence="14">
    <location>
        <position position="394"/>
    </location>
    <ligand>
        <name>Zn(2+)</name>
        <dbReference type="ChEBI" id="CHEBI:29105"/>
        <label>2</label>
    </ligand>
</feature>
<dbReference type="FunFam" id="3.40.720.10:FF:000008">
    <property type="entry name" value="Alkaline phosphatase"/>
    <property type="match status" value="1"/>
</dbReference>
<evidence type="ECO:0000256" key="11">
    <source>
        <dbReference type="ARBA" id="ARBA00023180"/>
    </source>
</evidence>
<feature type="binding site" evidence="14">
    <location>
        <position position="98"/>
    </location>
    <ligand>
        <name>Mg(2+)</name>
        <dbReference type="ChEBI" id="CHEBI:18420"/>
    </ligand>
</feature>
<keyword evidence="10" id="KW-0472">Membrane</keyword>
<proteinExistence type="inferred from homology"/>
<evidence type="ECO:0000256" key="2">
    <source>
        <dbReference type="ARBA" id="ARBA00005984"/>
    </source>
</evidence>
<evidence type="ECO:0000256" key="15">
    <source>
        <dbReference type="RuleBase" id="RU003946"/>
    </source>
</evidence>
<dbReference type="GO" id="GO:0005886">
    <property type="term" value="C:plasma membrane"/>
    <property type="evidence" value="ECO:0007669"/>
    <property type="project" value="UniProtKB-SubCell"/>
</dbReference>
<keyword evidence="11" id="KW-0325">Glycoprotein</keyword>
<comment type="similarity">
    <text evidence="2 15">Belongs to the alkaline phosphatase family.</text>
</comment>
<sequence>MRAAEIVAEAAAAHSRSRCLAAPTPAPRCCCCWLWRDPRTRDVYHKLSRSVETDTLNIPDVELDQQFWYDEAQAAINARLAHKESVKKARNVVMFLGDGMSVPTLAAARTLLGQRRGHTGEEDKLHFETFPTVGLTKTYCVDAQVADSACSATAYLGGVKANIATIGVSARVPHGACAAARDPAHHVHSIAEWALSDGRDAGIVTTTRVTHASPAGTYAHTAHRDWEADADVAASCADAHARQDDIALQLVHAYPGDHFKVPLTLGIAALTDCILRPVILGGGRREFLPNSTIDEEGSRGKRLDGRNLIEEWQESKRARNASYRYVWNREQLLAAAEEQPEYLLGLFEGSHMQYHMQADPASEPTLAELTEVAIRSLSRNQNGFFLFVEGGRIDHAHHENLVQLSLDEAIELSAAVERAARLLGEEDSLLVVTADHAHVMTVSGYSHRGSDIIGPSDDRGDDGVPYMTLSYANGPGYRPPSAAGLRDDITQYNYHDVNFAFPASVPLDSETHGGDDVAVFARGPHHSMFTGLYEQSQLPHLMAYAACIGPGRHACRH</sequence>
<evidence type="ECO:0000256" key="5">
    <source>
        <dbReference type="ARBA" id="ARBA00022622"/>
    </source>
</evidence>
<keyword evidence="5" id="KW-0336">GPI-anchor</keyword>
<dbReference type="PROSITE" id="PS00123">
    <property type="entry name" value="ALKALINE_PHOSPHATASE"/>
    <property type="match status" value="1"/>
</dbReference>
<organism evidence="17">
    <name type="scientific">Spodoptera frugiperda</name>
    <name type="common">Fall armyworm</name>
    <dbReference type="NCBI Taxonomy" id="7108"/>
    <lineage>
        <taxon>Eukaryota</taxon>
        <taxon>Metazoa</taxon>
        <taxon>Ecdysozoa</taxon>
        <taxon>Arthropoda</taxon>
        <taxon>Hexapoda</taxon>
        <taxon>Insecta</taxon>
        <taxon>Pterygota</taxon>
        <taxon>Neoptera</taxon>
        <taxon>Endopterygota</taxon>
        <taxon>Lepidoptera</taxon>
        <taxon>Glossata</taxon>
        <taxon>Ditrysia</taxon>
        <taxon>Noctuoidea</taxon>
        <taxon>Noctuidae</taxon>
        <taxon>Amphipyrinae</taxon>
        <taxon>Spodoptera</taxon>
    </lineage>
</organism>
<dbReference type="GO" id="GO:0046872">
    <property type="term" value="F:metal ion binding"/>
    <property type="evidence" value="ECO:0007669"/>
    <property type="project" value="UniProtKB-KW"/>
</dbReference>
<evidence type="ECO:0000256" key="8">
    <source>
        <dbReference type="ARBA" id="ARBA00022833"/>
    </source>
</evidence>
<comment type="cofactor">
    <cofactor evidence="14">
        <name>Mg(2+)</name>
        <dbReference type="ChEBI" id="CHEBI:18420"/>
    </cofactor>
    <text evidence="14">Binds 1 Mg(2+) ion.</text>
</comment>
<evidence type="ECO:0000256" key="1">
    <source>
        <dbReference type="ARBA" id="ARBA00004609"/>
    </source>
</evidence>
<name>A0A2H1VP42_SPOFR</name>
<comment type="catalytic activity">
    <reaction evidence="16">
        <text>a phosphate monoester + H2O = an alcohol + phosphate</text>
        <dbReference type="Rhea" id="RHEA:15017"/>
        <dbReference type="ChEBI" id="CHEBI:15377"/>
        <dbReference type="ChEBI" id="CHEBI:30879"/>
        <dbReference type="ChEBI" id="CHEBI:43474"/>
        <dbReference type="ChEBI" id="CHEBI:67140"/>
        <dbReference type="EC" id="3.1.3.1"/>
    </reaction>
</comment>
<feature type="binding site" evidence="14">
    <location>
        <position position="213"/>
    </location>
    <ligand>
        <name>Mg(2+)</name>
        <dbReference type="ChEBI" id="CHEBI:18420"/>
    </ligand>
</feature>
<feature type="active site" description="Phosphoserine intermediate" evidence="13">
    <location>
        <position position="148"/>
    </location>
</feature>
<dbReference type="PANTHER" id="PTHR11596">
    <property type="entry name" value="ALKALINE PHOSPHATASE"/>
    <property type="match status" value="1"/>
</dbReference>
<keyword evidence="9 14" id="KW-0460">Magnesium</keyword>
<dbReference type="CDD" id="cd16012">
    <property type="entry name" value="ALP"/>
    <property type="match status" value="1"/>
</dbReference>
<evidence type="ECO:0000256" key="16">
    <source>
        <dbReference type="RuleBase" id="RU003947"/>
    </source>
</evidence>
<protein>
    <recommendedName>
        <fullName evidence="3 16">Alkaline phosphatase</fullName>
        <ecNumber evidence="3 16">3.1.3.1</ecNumber>
    </recommendedName>
</protein>
<comment type="subcellular location">
    <subcellularLocation>
        <location evidence="1">Cell membrane</location>
        <topology evidence="1">Lipid-anchor</topology>
        <topology evidence="1">GPI-anchor</topology>
    </subcellularLocation>
</comment>
<evidence type="ECO:0000256" key="13">
    <source>
        <dbReference type="PIRSR" id="PIRSR601952-1"/>
    </source>
</evidence>
<dbReference type="SMART" id="SM00098">
    <property type="entry name" value="alkPPc"/>
    <property type="match status" value="1"/>
</dbReference>
<keyword evidence="7 16" id="KW-0378">Hydrolase</keyword>
<feature type="binding site" evidence="14">
    <location>
        <position position="211"/>
    </location>
    <ligand>
        <name>Mg(2+)</name>
        <dbReference type="ChEBI" id="CHEBI:18420"/>
    </ligand>
</feature>
<keyword evidence="4" id="KW-1003">Cell membrane</keyword>
<dbReference type="PANTHER" id="PTHR11596:SF91">
    <property type="entry name" value="ALKALINE PHOSPHATASE-RELATED"/>
    <property type="match status" value="1"/>
</dbReference>
<feature type="binding site" evidence="14">
    <location>
        <position position="389"/>
    </location>
    <ligand>
        <name>Mg(2+)</name>
        <dbReference type="ChEBI" id="CHEBI:18420"/>
    </ligand>
</feature>
<evidence type="ECO:0000256" key="4">
    <source>
        <dbReference type="ARBA" id="ARBA00022475"/>
    </source>
</evidence>
<evidence type="ECO:0000256" key="9">
    <source>
        <dbReference type="ARBA" id="ARBA00022842"/>
    </source>
</evidence>
<dbReference type="GO" id="GO:0098552">
    <property type="term" value="C:side of membrane"/>
    <property type="evidence" value="ECO:0007669"/>
    <property type="project" value="UniProtKB-KW"/>
</dbReference>
<evidence type="ECO:0000256" key="7">
    <source>
        <dbReference type="ARBA" id="ARBA00022801"/>
    </source>
</evidence>
<evidence type="ECO:0000256" key="10">
    <source>
        <dbReference type="ARBA" id="ARBA00023136"/>
    </source>
</evidence>
<dbReference type="Pfam" id="PF00245">
    <property type="entry name" value="Alk_phosphatase"/>
    <property type="match status" value="1"/>
</dbReference>
<keyword evidence="12" id="KW-0449">Lipoprotein</keyword>
<accession>A0A2H1VP42</accession>